<dbReference type="Pfam" id="PF12911">
    <property type="entry name" value="OppC_N"/>
    <property type="match status" value="1"/>
</dbReference>
<keyword evidence="3" id="KW-1003">Cell membrane</keyword>
<keyword evidence="5 7" id="KW-1133">Transmembrane helix</keyword>
<evidence type="ECO:0000313" key="10">
    <source>
        <dbReference type="Proteomes" id="UP000069935"/>
    </source>
</evidence>
<feature type="domain" description="ABC transmembrane type-1" evidence="8">
    <location>
        <begin position="101"/>
        <end position="290"/>
    </location>
</feature>
<feature type="transmembrane region" description="Helical" evidence="7">
    <location>
        <begin position="222"/>
        <end position="247"/>
    </location>
</feature>
<reference evidence="9 10" key="2">
    <citation type="journal article" date="2016" name="Genome Announc.">
        <title>Complete Genome Sequence of a Strain of Azospirillum thiophilum Isolated from a Sulfide Spring.</title>
        <authorList>
            <person name="Fomenkov A."/>
            <person name="Vincze T."/>
            <person name="Grabovich M."/>
            <person name="Anton B.P."/>
            <person name="Dubinina G."/>
            <person name="Orlova M."/>
            <person name="Belousova E."/>
            <person name="Roberts R.J."/>
        </authorList>
    </citation>
    <scope>NUCLEOTIDE SEQUENCE [LARGE SCALE GENOMIC DNA]</scope>
    <source>
        <strain evidence="9 10">BV-S</strain>
    </source>
</reference>
<dbReference type="GO" id="GO:0055085">
    <property type="term" value="P:transmembrane transport"/>
    <property type="evidence" value="ECO:0007669"/>
    <property type="project" value="InterPro"/>
</dbReference>
<dbReference type="Gene3D" id="1.10.3720.10">
    <property type="entry name" value="MetI-like"/>
    <property type="match status" value="1"/>
</dbReference>
<dbReference type="InterPro" id="IPR000515">
    <property type="entry name" value="MetI-like"/>
</dbReference>
<evidence type="ECO:0000256" key="2">
    <source>
        <dbReference type="ARBA" id="ARBA00022448"/>
    </source>
</evidence>
<dbReference type="RefSeq" id="WP_045582947.1">
    <property type="nucleotide sequence ID" value="NZ_CP012402.1"/>
</dbReference>
<feature type="transmembrane region" description="Helical" evidence="7">
    <location>
        <begin position="149"/>
        <end position="176"/>
    </location>
</feature>
<dbReference type="KEGG" id="ati:AL072_17805"/>
<keyword evidence="4 7" id="KW-0812">Transmembrane</keyword>
<keyword evidence="2 7" id="KW-0813">Transport</keyword>
<dbReference type="GO" id="GO:0005886">
    <property type="term" value="C:plasma membrane"/>
    <property type="evidence" value="ECO:0007669"/>
    <property type="project" value="UniProtKB-SubCell"/>
</dbReference>
<dbReference type="InterPro" id="IPR025966">
    <property type="entry name" value="OppC_N"/>
</dbReference>
<evidence type="ECO:0000259" key="8">
    <source>
        <dbReference type="PROSITE" id="PS50928"/>
    </source>
</evidence>
<gene>
    <name evidence="9" type="ORF">AL072_17805</name>
</gene>
<proteinExistence type="inferred from homology"/>
<evidence type="ECO:0000256" key="4">
    <source>
        <dbReference type="ARBA" id="ARBA00022692"/>
    </source>
</evidence>
<reference evidence="10" key="1">
    <citation type="submission" date="2015-08" db="EMBL/GenBank/DDBJ databases">
        <title>Complete Genome Sequence of Azospirillum thiophilum BV-S.</title>
        <authorList>
            <person name="Fomenkov A."/>
            <person name="Vincze T."/>
            <person name="Grabovich M."/>
            <person name="Dubinina G."/>
            <person name="Orlova M."/>
            <person name="Belousova E."/>
            <person name="Roberts R.J."/>
        </authorList>
    </citation>
    <scope>NUCLEOTIDE SEQUENCE [LARGE SCALE GENOMIC DNA]</scope>
    <source>
        <strain evidence="10">BV-S</strain>
    </source>
</reference>
<keyword evidence="6 7" id="KW-0472">Membrane</keyword>
<feature type="transmembrane region" description="Helical" evidence="7">
    <location>
        <begin position="267"/>
        <end position="289"/>
    </location>
</feature>
<evidence type="ECO:0000256" key="7">
    <source>
        <dbReference type="RuleBase" id="RU363032"/>
    </source>
</evidence>
<feature type="transmembrane region" description="Helical" evidence="7">
    <location>
        <begin position="103"/>
        <end position="129"/>
    </location>
</feature>
<dbReference type="PANTHER" id="PTHR43386">
    <property type="entry name" value="OLIGOPEPTIDE TRANSPORT SYSTEM PERMEASE PROTEIN APPC"/>
    <property type="match status" value="1"/>
</dbReference>
<dbReference type="PANTHER" id="PTHR43386:SF25">
    <property type="entry name" value="PEPTIDE ABC TRANSPORTER PERMEASE PROTEIN"/>
    <property type="match status" value="1"/>
</dbReference>
<name>A0AAC8W0W4_9PROT</name>
<keyword evidence="10" id="KW-1185">Reference proteome</keyword>
<evidence type="ECO:0000313" key="9">
    <source>
        <dbReference type="EMBL" id="ALG72831.1"/>
    </source>
</evidence>
<comment type="subcellular location">
    <subcellularLocation>
        <location evidence="1 7">Cell membrane</location>
        <topology evidence="1 7">Multi-pass membrane protein</topology>
    </subcellularLocation>
</comment>
<dbReference type="Pfam" id="PF00528">
    <property type="entry name" value="BPD_transp_1"/>
    <property type="match status" value="1"/>
</dbReference>
<dbReference type="Proteomes" id="UP000069935">
    <property type="component" value="Chromosome 2"/>
</dbReference>
<comment type="similarity">
    <text evidence="7">Belongs to the binding-protein-dependent transport system permease family.</text>
</comment>
<dbReference type="InterPro" id="IPR035906">
    <property type="entry name" value="MetI-like_sf"/>
</dbReference>
<evidence type="ECO:0000256" key="5">
    <source>
        <dbReference type="ARBA" id="ARBA00022989"/>
    </source>
</evidence>
<dbReference type="PROSITE" id="PS50928">
    <property type="entry name" value="ABC_TM1"/>
    <property type="match status" value="1"/>
</dbReference>
<dbReference type="InterPro" id="IPR050366">
    <property type="entry name" value="BP-dependent_transpt_permease"/>
</dbReference>
<dbReference type="CDD" id="cd06261">
    <property type="entry name" value="TM_PBP2"/>
    <property type="match status" value="1"/>
</dbReference>
<evidence type="ECO:0000256" key="3">
    <source>
        <dbReference type="ARBA" id="ARBA00022475"/>
    </source>
</evidence>
<dbReference type="SUPFAM" id="SSF161098">
    <property type="entry name" value="MetI-like"/>
    <property type="match status" value="1"/>
</dbReference>
<evidence type="ECO:0000256" key="6">
    <source>
        <dbReference type="ARBA" id="ARBA00023136"/>
    </source>
</evidence>
<protein>
    <submittedName>
        <fullName evidence="9">Peptide ABC transporter permease</fullName>
    </submittedName>
</protein>
<dbReference type="EMBL" id="CP012402">
    <property type="protein sequence ID" value="ALG72831.1"/>
    <property type="molecule type" value="Genomic_DNA"/>
</dbReference>
<sequence length="303" mass="32040">MTSLSASGISSLDSVPVRRSPLARFTRRGLRHPGFMAGVVVLAVILVCSLAAPLLTPHDPYAQDISRRLLPPIWHAKGSWEHWLGTDKLGRDYFARLLYGGRISLLIGVATVLVSGTIGTALGVAAGFFGGRVDLVIGYIINVRLALPVVLVALAAAALVGSSLNTVIIVLGFLLWDRFAVVARSATQQIAGADFVAAARSIGCSTRLIVMSEVLPNILNPLIVVATLEMAHAILLEAALSFLGLGVQPPLPSWGLMIAEGKQYMFFSPWVITIPGVALVALVLAINLLGDGLRDVTAPENRS</sequence>
<feature type="transmembrane region" description="Helical" evidence="7">
    <location>
        <begin position="35"/>
        <end position="55"/>
    </location>
</feature>
<organism evidence="9 10">
    <name type="scientific">Azospirillum thiophilum</name>
    <dbReference type="NCBI Taxonomy" id="528244"/>
    <lineage>
        <taxon>Bacteria</taxon>
        <taxon>Pseudomonadati</taxon>
        <taxon>Pseudomonadota</taxon>
        <taxon>Alphaproteobacteria</taxon>
        <taxon>Rhodospirillales</taxon>
        <taxon>Azospirillaceae</taxon>
        <taxon>Azospirillum</taxon>
    </lineage>
</organism>
<dbReference type="AlphaFoldDB" id="A0AAC8W0W4"/>
<accession>A0AAC8W0W4</accession>
<evidence type="ECO:0000256" key="1">
    <source>
        <dbReference type="ARBA" id="ARBA00004651"/>
    </source>
</evidence>